<dbReference type="Proteomes" id="UP000828390">
    <property type="component" value="Unassembled WGS sequence"/>
</dbReference>
<keyword evidence="2" id="KW-1185">Reference proteome</keyword>
<evidence type="ECO:0000313" key="2">
    <source>
        <dbReference type="Proteomes" id="UP000828390"/>
    </source>
</evidence>
<protein>
    <submittedName>
        <fullName evidence="1">Uncharacterized protein</fullName>
    </submittedName>
</protein>
<accession>A0A9D4IQM6</accession>
<sequence length="71" mass="8185">MMVWSTTKPTQPIIDPEATKKEWKEVKTLVKAEMYPLDSLFTLWHLIKNESADRAESIVARNREVAAKVNV</sequence>
<reference evidence="1" key="1">
    <citation type="journal article" date="2019" name="bioRxiv">
        <title>The Genome of the Zebra Mussel, Dreissena polymorpha: A Resource for Invasive Species Research.</title>
        <authorList>
            <person name="McCartney M.A."/>
            <person name="Auch B."/>
            <person name="Kono T."/>
            <person name="Mallez S."/>
            <person name="Zhang Y."/>
            <person name="Obille A."/>
            <person name="Becker A."/>
            <person name="Abrahante J.E."/>
            <person name="Garbe J."/>
            <person name="Badalamenti J.P."/>
            <person name="Herman A."/>
            <person name="Mangelson H."/>
            <person name="Liachko I."/>
            <person name="Sullivan S."/>
            <person name="Sone E.D."/>
            <person name="Koren S."/>
            <person name="Silverstein K.A.T."/>
            <person name="Beckman K.B."/>
            <person name="Gohl D.M."/>
        </authorList>
    </citation>
    <scope>NUCLEOTIDE SEQUENCE</scope>
    <source>
        <strain evidence="1">Duluth1</strain>
        <tissue evidence="1">Whole animal</tissue>
    </source>
</reference>
<organism evidence="1 2">
    <name type="scientific">Dreissena polymorpha</name>
    <name type="common">Zebra mussel</name>
    <name type="synonym">Mytilus polymorpha</name>
    <dbReference type="NCBI Taxonomy" id="45954"/>
    <lineage>
        <taxon>Eukaryota</taxon>
        <taxon>Metazoa</taxon>
        <taxon>Spiralia</taxon>
        <taxon>Lophotrochozoa</taxon>
        <taxon>Mollusca</taxon>
        <taxon>Bivalvia</taxon>
        <taxon>Autobranchia</taxon>
        <taxon>Heteroconchia</taxon>
        <taxon>Euheterodonta</taxon>
        <taxon>Imparidentia</taxon>
        <taxon>Neoheterodontei</taxon>
        <taxon>Myida</taxon>
        <taxon>Dreissenoidea</taxon>
        <taxon>Dreissenidae</taxon>
        <taxon>Dreissena</taxon>
    </lineage>
</organism>
<evidence type="ECO:0000313" key="1">
    <source>
        <dbReference type="EMBL" id="KAH3781519.1"/>
    </source>
</evidence>
<dbReference type="AlphaFoldDB" id="A0A9D4IQM6"/>
<reference evidence="1" key="2">
    <citation type="submission" date="2020-11" db="EMBL/GenBank/DDBJ databases">
        <authorList>
            <person name="McCartney M.A."/>
            <person name="Auch B."/>
            <person name="Kono T."/>
            <person name="Mallez S."/>
            <person name="Becker A."/>
            <person name="Gohl D.M."/>
            <person name="Silverstein K.A.T."/>
            <person name="Koren S."/>
            <person name="Bechman K.B."/>
            <person name="Herman A."/>
            <person name="Abrahante J.E."/>
            <person name="Garbe J."/>
        </authorList>
    </citation>
    <scope>NUCLEOTIDE SEQUENCE</scope>
    <source>
        <strain evidence="1">Duluth1</strain>
        <tissue evidence="1">Whole animal</tissue>
    </source>
</reference>
<proteinExistence type="predicted"/>
<gene>
    <name evidence="1" type="ORF">DPMN_159349</name>
</gene>
<dbReference type="EMBL" id="JAIWYP010000008">
    <property type="protein sequence ID" value="KAH3781519.1"/>
    <property type="molecule type" value="Genomic_DNA"/>
</dbReference>
<name>A0A9D4IQM6_DREPO</name>
<comment type="caution">
    <text evidence="1">The sequence shown here is derived from an EMBL/GenBank/DDBJ whole genome shotgun (WGS) entry which is preliminary data.</text>
</comment>